<dbReference type="Pfam" id="PF01504">
    <property type="entry name" value="PIP5K"/>
    <property type="match status" value="1"/>
</dbReference>
<dbReference type="PANTHER" id="PTHR23086:SF8">
    <property type="entry name" value="PHOSPHATIDYLINOSITOL 5-PHOSPHATE 4-KINASE, ISOFORM A"/>
    <property type="match status" value="1"/>
</dbReference>
<dbReference type="FunFam" id="3.30.800.10:FF:000009">
    <property type="entry name" value="Phosphatidylinositol 4-phosphate 5-kinase its3"/>
    <property type="match status" value="1"/>
</dbReference>
<feature type="region of interest" description="Disordered" evidence="12">
    <location>
        <begin position="770"/>
        <end position="1036"/>
    </location>
</feature>
<feature type="compositionally biased region" description="Low complexity" evidence="12">
    <location>
        <begin position="869"/>
        <end position="900"/>
    </location>
</feature>
<dbReference type="SUPFAM" id="SSF56104">
    <property type="entry name" value="SAICAR synthase-like"/>
    <property type="match status" value="1"/>
</dbReference>
<evidence type="ECO:0000256" key="4">
    <source>
        <dbReference type="ARBA" id="ARBA00022679"/>
    </source>
</evidence>
<feature type="compositionally biased region" description="Basic and acidic residues" evidence="12">
    <location>
        <begin position="64"/>
        <end position="78"/>
    </location>
</feature>
<evidence type="ECO:0000256" key="1">
    <source>
        <dbReference type="ARBA" id="ARBA00000444"/>
    </source>
</evidence>
<dbReference type="Proteomes" id="UP000319257">
    <property type="component" value="Unassembled WGS sequence"/>
</dbReference>
<evidence type="ECO:0000256" key="9">
    <source>
        <dbReference type="ARBA" id="ARBA00080374"/>
    </source>
</evidence>
<feature type="compositionally biased region" description="Low complexity" evidence="12">
    <location>
        <begin position="202"/>
        <end position="241"/>
    </location>
</feature>
<evidence type="ECO:0000256" key="2">
    <source>
        <dbReference type="ARBA" id="ARBA00012172"/>
    </source>
</evidence>
<evidence type="ECO:0000256" key="12">
    <source>
        <dbReference type="SAM" id="MobiDB-lite"/>
    </source>
</evidence>
<evidence type="ECO:0000256" key="3">
    <source>
        <dbReference type="ARBA" id="ARBA00022553"/>
    </source>
</evidence>
<dbReference type="RefSeq" id="XP_030996383.1">
    <property type="nucleotide sequence ID" value="XM_031139548.1"/>
</dbReference>
<feature type="compositionally biased region" description="Polar residues" evidence="12">
    <location>
        <begin position="1"/>
        <end position="15"/>
    </location>
</feature>
<feature type="compositionally biased region" description="Polar residues" evidence="12">
    <location>
        <begin position="42"/>
        <end position="63"/>
    </location>
</feature>
<keyword evidence="3" id="KW-0597">Phosphoprotein</keyword>
<keyword evidence="7 11" id="KW-0067">ATP-binding</keyword>
<dbReference type="InterPro" id="IPR027484">
    <property type="entry name" value="PInositol-4-P-5-kinase_N"/>
</dbReference>
<dbReference type="Gene3D" id="3.30.810.10">
    <property type="entry name" value="2-Layer Sandwich"/>
    <property type="match status" value="1"/>
</dbReference>
<dbReference type="CDD" id="cd17303">
    <property type="entry name" value="PIPKc_PIP5K_yeast_like"/>
    <property type="match status" value="1"/>
</dbReference>
<gene>
    <name evidence="14" type="ORF">E0L32_005067</name>
</gene>
<dbReference type="GO" id="GO:0005524">
    <property type="term" value="F:ATP binding"/>
    <property type="evidence" value="ECO:0007669"/>
    <property type="project" value="UniProtKB-UniRule"/>
</dbReference>
<dbReference type="InterPro" id="IPR023610">
    <property type="entry name" value="PInositol-4/5-P-5/4-kinase"/>
</dbReference>
<evidence type="ECO:0000259" key="13">
    <source>
        <dbReference type="PROSITE" id="PS51455"/>
    </source>
</evidence>
<dbReference type="PANTHER" id="PTHR23086">
    <property type="entry name" value="PHOSPHATIDYLINOSITOL-4-PHOSPHATE 5-KINASE"/>
    <property type="match status" value="1"/>
</dbReference>
<feature type="compositionally biased region" description="Basic and acidic residues" evidence="12">
    <location>
        <begin position="132"/>
        <end position="146"/>
    </location>
</feature>
<comment type="catalytic activity">
    <reaction evidence="1">
        <text>a 1,2-diacyl-sn-glycero-3-phospho-(1D-myo-inositol 4-phosphate) + ATP = a 1,2-diacyl-sn-glycero-3-phospho-(1D-myo-inositol-4,5-bisphosphate) + ADP + H(+)</text>
        <dbReference type="Rhea" id="RHEA:14425"/>
        <dbReference type="ChEBI" id="CHEBI:15378"/>
        <dbReference type="ChEBI" id="CHEBI:30616"/>
        <dbReference type="ChEBI" id="CHEBI:58178"/>
        <dbReference type="ChEBI" id="CHEBI:58456"/>
        <dbReference type="ChEBI" id="CHEBI:456216"/>
        <dbReference type="EC" id="2.7.1.68"/>
    </reaction>
</comment>
<evidence type="ECO:0000313" key="14">
    <source>
        <dbReference type="EMBL" id="TPX14672.1"/>
    </source>
</evidence>
<dbReference type="GO" id="GO:0005886">
    <property type="term" value="C:plasma membrane"/>
    <property type="evidence" value="ECO:0007669"/>
    <property type="project" value="TreeGrafter"/>
</dbReference>
<accession>A0A507AXJ4</accession>
<sequence length="1036" mass="114043">MPSFLNDQSTPNHSQHPGVVHVGPEDQYMGGSAKVNGHFPLTSRSYKPNESLDGSSSNSTHTSDTYESRLEMDGDRTADTTMSATLPDAVLANPERAAKKTDSTARKALPNGNAHTLIDQTAPSAPQVNGVKDSDLGEDSPRDDQPRTSSGSVNGYHRQPPTEQRRYQAETVELTAVEYGVAQLTLIPSNGPTGSGAVASVPTTTASSPDPSSRTPTSPHRFSSPPLYQGGTTPSTSAPSTLQPPAPGGLKHRHTLEVPKVTAPPRTSKDSREGVDAAYASGRFSPTTANTPVGGRRASLSLMRRNTRSLQSEGPRDEIVPDEDALRWAEAYRQKRASKRKRLEQEDDDRVLVGTKVDENHANWVTAYNMLTGIRVSVSRTNAKLDRPLTDADFDAKQKSTFDIAGNELVPSAKYDFKFKDYAPWVFRHLRARFRLDPADYLMSLTGKYILSELGSPGKSGSFFYFSRDYKYIIKTIHHAEHKFLRKILKDYYQHVADNPNTLLSQFYGLHRVKMPYGKKIHFVVMNNLFPPHRDIHQTFDLKGSTIGRDYKEENLGKNPRATLKDLNWLRRHQHLELGLQKKRLFLEQLHKDVRLLQRLHIMDYSLLIGIHDLQRGNEENLRGKTLKVFNPGGETSPEDFDPHSVLMRTPSKLENQRKARELRQMIKSERPIPMGETRSKMPDELEGNAKNSVFYKDDGGFQATHENNAPGEEIYYLGVIDCLTHYGIIKKIEHFWKGLSSDRHQISALPPEEYGERFLNFMSGITMSPEEAEREQAERQRAEAEAAAARVEQDKGKERVGSWSGSARRRSSGPSVPPAPTYLPPPPPTQLTSGMKSPEAEAVIRRAEREAQKSPVREEDVPERVLRTTTAPAGVIVPAAAVPAAASSASNATKPAAPTAPHPDRRESAVQVTLPVVDEAGEASSTGERSRISYLSNRTMESDGRPLTPAKDGQEYEAGFGNPVLSHVGRKGGSPPTPPKSSYLKPESADSGYGVSTSAPGRARSGTGGSGPRVRLSKESLDKALPPLPKLDGTA</sequence>
<dbReference type="GO" id="GO:0046854">
    <property type="term" value="P:phosphatidylinositol phosphate biosynthetic process"/>
    <property type="evidence" value="ECO:0007669"/>
    <property type="project" value="TreeGrafter"/>
</dbReference>
<dbReference type="OrthoDB" id="20783at2759"/>
<dbReference type="GO" id="GO:0016308">
    <property type="term" value="F:1-phosphatidylinositol-4-phosphate 5-kinase activity"/>
    <property type="evidence" value="ECO:0007669"/>
    <property type="project" value="UniProtKB-EC"/>
</dbReference>
<proteinExistence type="predicted"/>
<feature type="compositionally biased region" description="Basic and acidic residues" evidence="12">
    <location>
        <begin position="775"/>
        <end position="785"/>
    </location>
</feature>
<dbReference type="InParanoid" id="A0A507AXJ4"/>
<evidence type="ECO:0000256" key="10">
    <source>
        <dbReference type="ARBA" id="ARBA00082306"/>
    </source>
</evidence>
<feature type="domain" description="PIPK" evidence="13">
    <location>
        <begin position="359"/>
        <end position="767"/>
    </location>
</feature>
<feature type="compositionally biased region" description="Pro residues" evidence="12">
    <location>
        <begin position="816"/>
        <end position="830"/>
    </location>
</feature>
<comment type="caution">
    <text evidence="14">The sequence shown here is derived from an EMBL/GenBank/DDBJ whole genome shotgun (WGS) entry which is preliminary data.</text>
</comment>
<feature type="compositionally biased region" description="Basic and acidic residues" evidence="12">
    <location>
        <begin position="96"/>
        <end position="105"/>
    </location>
</feature>
<evidence type="ECO:0000256" key="7">
    <source>
        <dbReference type="ARBA" id="ARBA00022840"/>
    </source>
</evidence>
<dbReference type="SMART" id="SM00330">
    <property type="entry name" value="PIPKc"/>
    <property type="match status" value="1"/>
</dbReference>
<evidence type="ECO:0000256" key="11">
    <source>
        <dbReference type="PROSITE-ProRule" id="PRU00781"/>
    </source>
</evidence>
<feature type="region of interest" description="Disordered" evidence="12">
    <location>
        <begin position="188"/>
        <end position="274"/>
    </location>
</feature>
<feature type="compositionally biased region" description="Polar residues" evidence="12">
    <location>
        <begin position="924"/>
        <end position="940"/>
    </location>
</feature>
<evidence type="ECO:0000256" key="5">
    <source>
        <dbReference type="ARBA" id="ARBA00022741"/>
    </source>
</evidence>
<evidence type="ECO:0000256" key="6">
    <source>
        <dbReference type="ARBA" id="ARBA00022777"/>
    </source>
</evidence>
<protein>
    <recommendedName>
        <fullName evidence="2">1-phosphatidylinositol-4-phosphate 5-kinase</fullName>
        <ecNumber evidence="2">2.7.1.68</ecNumber>
    </recommendedName>
    <alternativeName>
        <fullName evidence="10">1-phosphatidylinositol 4-phosphate kinase</fullName>
    </alternativeName>
    <alternativeName>
        <fullName evidence="8">Diphosphoinositide kinase</fullName>
    </alternativeName>
    <alternativeName>
        <fullName evidence="9">PIP5K</fullName>
    </alternativeName>
</protein>
<dbReference type="GeneID" id="41972514"/>
<evidence type="ECO:0000256" key="8">
    <source>
        <dbReference type="ARBA" id="ARBA00078403"/>
    </source>
</evidence>
<keyword evidence="15" id="KW-1185">Reference proteome</keyword>
<keyword evidence="5 11" id="KW-0547">Nucleotide-binding</keyword>
<keyword evidence="6 11" id="KW-0418">Kinase</keyword>
<feature type="compositionally biased region" description="Polar residues" evidence="12">
    <location>
        <begin position="118"/>
        <end position="127"/>
    </location>
</feature>
<organism evidence="14 15">
    <name type="scientific">Thyridium curvatum</name>
    <dbReference type="NCBI Taxonomy" id="1093900"/>
    <lineage>
        <taxon>Eukaryota</taxon>
        <taxon>Fungi</taxon>
        <taxon>Dikarya</taxon>
        <taxon>Ascomycota</taxon>
        <taxon>Pezizomycotina</taxon>
        <taxon>Sordariomycetes</taxon>
        <taxon>Sordariomycetidae</taxon>
        <taxon>Thyridiales</taxon>
        <taxon>Thyridiaceae</taxon>
        <taxon>Thyridium</taxon>
    </lineage>
</organism>
<feature type="region of interest" description="Disordered" evidence="12">
    <location>
        <begin position="1"/>
        <end position="167"/>
    </location>
</feature>
<dbReference type="EMBL" id="SKBQ01000026">
    <property type="protein sequence ID" value="TPX14672.1"/>
    <property type="molecule type" value="Genomic_DNA"/>
</dbReference>
<dbReference type="InterPro" id="IPR002498">
    <property type="entry name" value="PInositol-4-P-4/5-kinase_core"/>
</dbReference>
<feature type="compositionally biased region" description="Basic and acidic residues" evidence="12">
    <location>
        <begin position="792"/>
        <end position="801"/>
    </location>
</feature>
<dbReference type="PROSITE" id="PS51455">
    <property type="entry name" value="PIPK"/>
    <property type="match status" value="1"/>
</dbReference>
<feature type="compositionally biased region" description="Basic and acidic residues" evidence="12">
    <location>
        <begin position="839"/>
        <end position="867"/>
    </location>
</feature>
<dbReference type="EC" id="2.7.1.68" evidence="2"/>
<name>A0A507AXJ4_9PEZI</name>
<reference evidence="14 15" key="1">
    <citation type="submission" date="2019-06" db="EMBL/GenBank/DDBJ databases">
        <title>Draft genome sequence of the filamentous fungus Phialemoniopsis curvata isolated from diesel fuel.</title>
        <authorList>
            <person name="Varaljay V.A."/>
            <person name="Lyon W.J."/>
            <person name="Crouch A.L."/>
            <person name="Drake C.E."/>
            <person name="Hollomon J.M."/>
            <person name="Nadeau L.J."/>
            <person name="Nunn H.S."/>
            <person name="Stevenson B.S."/>
            <person name="Bojanowski C.L."/>
            <person name="Crookes-Goodson W.J."/>
        </authorList>
    </citation>
    <scope>NUCLEOTIDE SEQUENCE [LARGE SCALE GENOMIC DNA]</scope>
    <source>
        <strain evidence="14 15">D216</strain>
    </source>
</reference>
<keyword evidence="4 11" id="KW-0808">Transferase</keyword>
<dbReference type="AlphaFoldDB" id="A0A507AXJ4"/>
<dbReference type="Gene3D" id="3.30.800.10">
    <property type="entry name" value="Phosphatidylinositol Phosphate Kinase II Beta"/>
    <property type="match status" value="1"/>
</dbReference>
<dbReference type="InterPro" id="IPR027483">
    <property type="entry name" value="PInositol-4-P-4/5-kinase_C_sf"/>
</dbReference>
<dbReference type="STRING" id="1093900.A0A507AXJ4"/>
<evidence type="ECO:0000313" key="15">
    <source>
        <dbReference type="Proteomes" id="UP000319257"/>
    </source>
</evidence>